<evidence type="ECO:0000313" key="4">
    <source>
        <dbReference type="Proteomes" id="UP001303889"/>
    </source>
</evidence>
<dbReference type="PANTHER" id="PTHR43662:SF2">
    <property type="entry name" value="DUF1996 DOMAIN-CONTAINING PROTEIN"/>
    <property type="match status" value="1"/>
</dbReference>
<gene>
    <name evidence="3" type="ORF">C8A05DRAFT_43191</name>
</gene>
<dbReference type="AlphaFoldDB" id="A0AAN6MPD3"/>
<protein>
    <submittedName>
        <fullName evidence="3">Nucleoside diphosphate-linked moiety X motif 17</fullName>
    </submittedName>
</protein>
<feature type="signal peptide" evidence="1">
    <location>
        <begin position="1"/>
        <end position="19"/>
    </location>
</feature>
<dbReference type="Gene3D" id="3.90.79.10">
    <property type="entry name" value="Nucleoside Triphosphate Pyrophosphohydrolase"/>
    <property type="match status" value="1"/>
</dbReference>
<evidence type="ECO:0000313" key="3">
    <source>
        <dbReference type="EMBL" id="KAK3903627.1"/>
    </source>
</evidence>
<dbReference type="Pfam" id="PF00293">
    <property type="entry name" value="NUDIX"/>
    <property type="match status" value="1"/>
</dbReference>
<reference evidence="3" key="1">
    <citation type="journal article" date="2023" name="Mol. Phylogenet. Evol.">
        <title>Genome-scale phylogeny and comparative genomics of the fungal order Sordariales.</title>
        <authorList>
            <person name="Hensen N."/>
            <person name="Bonometti L."/>
            <person name="Westerberg I."/>
            <person name="Brannstrom I.O."/>
            <person name="Guillou S."/>
            <person name="Cros-Aarteil S."/>
            <person name="Calhoun S."/>
            <person name="Haridas S."/>
            <person name="Kuo A."/>
            <person name="Mondo S."/>
            <person name="Pangilinan J."/>
            <person name="Riley R."/>
            <person name="LaButti K."/>
            <person name="Andreopoulos B."/>
            <person name="Lipzen A."/>
            <person name="Chen C."/>
            <person name="Yan M."/>
            <person name="Daum C."/>
            <person name="Ng V."/>
            <person name="Clum A."/>
            <person name="Steindorff A."/>
            <person name="Ohm R.A."/>
            <person name="Martin F."/>
            <person name="Silar P."/>
            <person name="Natvig D.O."/>
            <person name="Lalanne C."/>
            <person name="Gautier V."/>
            <person name="Ament-Velasquez S.L."/>
            <person name="Kruys A."/>
            <person name="Hutchinson M.I."/>
            <person name="Powell A.J."/>
            <person name="Barry K."/>
            <person name="Miller A.N."/>
            <person name="Grigoriev I.V."/>
            <person name="Debuchy R."/>
            <person name="Gladieux P."/>
            <person name="Hiltunen Thoren M."/>
            <person name="Johannesson H."/>
        </authorList>
    </citation>
    <scope>NUCLEOTIDE SEQUENCE</scope>
    <source>
        <strain evidence="3">CBS 103.79</strain>
    </source>
</reference>
<sequence length="489" mass="53863">MKTSILVAGAALYAQQVAAQFATAAMMRFQCNTLVIERLDPLVNPGMLQSTHVHQIVGGNSFNATMTPVDFDPSEHSTCTSCSFSEDFSNYWTANIYFRANNGSYKRVPQMVNLGLKGSQGVTVYYIPPYDGKTKVTAFRPGFRMLVGDPTIRNQRAMQKQICHRCEHNIEQSPFGGAPCTGEDTAAFPNKFCPGGIRTTITFPTCWDGKNVDTPDHKSHVAYPSSGSFESTGPCPASHPVRLPQLMYEVMWDTREFESIWPESGQPLVYSMGDATGFGQHGDYIFGWKGDSLQRALDARCTGDRCSELKTQTPEQATACRKQQTIKEETEGSNPSLTNLVASAIILHNNRALLVQRAPHDGFPLKWECPGGGVDLTDATVLHGLHREVMEETGLQVKQVAEAADTLEFDGGKKTRWRKITFLVVVDAAELPIVQLDAQEHVDFVWATAEEVAMGQSQGRQIRFAYDAQKQTLLGILGRAGKENKEPGV</sequence>
<organism evidence="3 4">
    <name type="scientific">Staphylotrichum tortipilum</name>
    <dbReference type="NCBI Taxonomy" id="2831512"/>
    <lineage>
        <taxon>Eukaryota</taxon>
        <taxon>Fungi</taxon>
        <taxon>Dikarya</taxon>
        <taxon>Ascomycota</taxon>
        <taxon>Pezizomycotina</taxon>
        <taxon>Sordariomycetes</taxon>
        <taxon>Sordariomycetidae</taxon>
        <taxon>Sordariales</taxon>
        <taxon>Chaetomiaceae</taxon>
        <taxon>Staphylotrichum</taxon>
    </lineage>
</organism>
<dbReference type="PROSITE" id="PS51462">
    <property type="entry name" value="NUDIX"/>
    <property type="match status" value="1"/>
</dbReference>
<dbReference type="Proteomes" id="UP001303889">
    <property type="component" value="Unassembled WGS sequence"/>
</dbReference>
<dbReference type="InterPro" id="IPR015797">
    <property type="entry name" value="NUDIX_hydrolase-like_dom_sf"/>
</dbReference>
<dbReference type="EMBL" id="MU855438">
    <property type="protein sequence ID" value="KAK3903627.1"/>
    <property type="molecule type" value="Genomic_DNA"/>
</dbReference>
<name>A0AAN6MPD3_9PEZI</name>
<dbReference type="PANTHER" id="PTHR43662">
    <property type="match status" value="1"/>
</dbReference>
<dbReference type="Pfam" id="PF09362">
    <property type="entry name" value="DUF1996"/>
    <property type="match status" value="1"/>
</dbReference>
<feature type="domain" description="Nudix hydrolase" evidence="2">
    <location>
        <begin position="337"/>
        <end position="470"/>
    </location>
</feature>
<keyword evidence="4" id="KW-1185">Reference proteome</keyword>
<reference evidence="3" key="2">
    <citation type="submission" date="2023-05" db="EMBL/GenBank/DDBJ databases">
        <authorList>
            <consortium name="Lawrence Berkeley National Laboratory"/>
            <person name="Steindorff A."/>
            <person name="Hensen N."/>
            <person name="Bonometti L."/>
            <person name="Westerberg I."/>
            <person name="Brannstrom I.O."/>
            <person name="Guillou S."/>
            <person name="Cros-Aarteil S."/>
            <person name="Calhoun S."/>
            <person name="Haridas S."/>
            <person name="Kuo A."/>
            <person name="Mondo S."/>
            <person name="Pangilinan J."/>
            <person name="Riley R."/>
            <person name="Labutti K."/>
            <person name="Andreopoulos B."/>
            <person name="Lipzen A."/>
            <person name="Chen C."/>
            <person name="Yanf M."/>
            <person name="Daum C."/>
            <person name="Ng V."/>
            <person name="Clum A."/>
            <person name="Ohm R."/>
            <person name="Martin F."/>
            <person name="Silar P."/>
            <person name="Natvig D."/>
            <person name="Lalanne C."/>
            <person name="Gautier V."/>
            <person name="Ament-Velasquez S.L."/>
            <person name="Kruys A."/>
            <person name="Hutchinson M.I."/>
            <person name="Powell A.J."/>
            <person name="Barry K."/>
            <person name="Miller A.N."/>
            <person name="Grigoriev I.V."/>
            <person name="Debuchy R."/>
            <person name="Gladieux P."/>
            <person name="Thoren M.H."/>
            <person name="Johannesson H."/>
        </authorList>
    </citation>
    <scope>NUCLEOTIDE SEQUENCE</scope>
    <source>
        <strain evidence="3">CBS 103.79</strain>
    </source>
</reference>
<dbReference type="InterPro" id="IPR018535">
    <property type="entry name" value="DUF1996"/>
</dbReference>
<dbReference type="SUPFAM" id="SSF55811">
    <property type="entry name" value="Nudix"/>
    <property type="match status" value="1"/>
</dbReference>
<evidence type="ECO:0000256" key="1">
    <source>
        <dbReference type="SAM" id="SignalP"/>
    </source>
</evidence>
<keyword evidence="1" id="KW-0732">Signal</keyword>
<comment type="caution">
    <text evidence="3">The sequence shown here is derived from an EMBL/GenBank/DDBJ whole genome shotgun (WGS) entry which is preliminary data.</text>
</comment>
<evidence type="ECO:0000259" key="2">
    <source>
        <dbReference type="PROSITE" id="PS51462"/>
    </source>
</evidence>
<dbReference type="InterPro" id="IPR000086">
    <property type="entry name" value="NUDIX_hydrolase_dom"/>
</dbReference>
<dbReference type="CDD" id="cd02883">
    <property type="entry name" value="NUDIX_Hydrolase"/>
    <property type="match status" value="1"/>
</dbReference>
<proteinExistence type="predicted"/>
<feature type="chain" id="PRO_5043040018" evidence="1">
    <location>
        <begin position="20"/>
        <end position="489"/>
    </location>
</feature>
<accession>A0AAN6MPD3</accession>